<protein>
    <submittedName>
        <fullName evidence="2">Uncharacterized protein</fullName>
    </submittedName>
</protein>
<organism evidence="2 3">
    <name type="scientific">Cellulomonas biazotea</name>
    <dbReference type="NCBI Taxonomy" id="1709"/>
    <lineage>
        <taxon>Bacteria</taxon>
        <taxon>Bacillati</taxon>
        <taxon>Actinomycetota</taxon>
        <taxon>Actinomycetes</taxon>
        <taxon>Micrococcales</taxon>
        <taxon>Cellulomonadaceae</taxon>
        <taxon>Cellulomonas</taxon>
    </lineage>
</organism>
<dbReference type="Pfam" id="PF19736">
    <property type="entry name" value="DUF6226"/>
    <property type="match status" value="1"/>
</dbReference>
<evidence type="ECO:0000313" key="3">
    <source>
        <dbReference type="Proteomes" id="UP000289954"/>
    </source>
</evidence>
<feature type="compositionally biased region" description="Low complexity" evidence="1">
    <location>
        <begin position="174"/>
        <end position="183"/>
    </location>
</feature>
<comment type="caution">
    <text evidence="2">The sequence shown here is derived from an EMBL/GenBank/DDBJ whole genome shotgun (WGS) entry which is preliminary data.</text>
</comment>
<evidence type="ECO:0000313" key="2">
    <source>
        <dbReference type="EMBL" id="GCE75884.1"/>
    </source>
</evidence>
<dbReference type="Proteomes" id="UP000289954">
    <property type="component" value="Unassembled WGS sequence"/>
</dbReference>
<sequence length="216" mass="23160">MTAGYVRPTFTEPTYRDEHGEPFTYGDRWGMAGPPEDTYSRDSHPERFAPLHDVADALVAHLVATYDVEAVRDDAALADMGRDVQPLLRAVRLVPAAADAAPLTVGWTDYPGVVVRAGALFEGWLPHCGCDACDETAATVAGQVEDLVLGVARGRLQETASAGAVGHRLDTDDGWSSSTGDGSHVPAARLREAERRLAALSDGWQPWPLRAGRRTG</sequence>
<reference evidence="2 3" key="1">
    <citation type="submission" date="2019-01" db="EMBL/GenBank/DDBJ databases">
        <title>Draft genome sequence of Cellulomonas takizawaensis strain TKZ-21.</title>
        <authorList>
            <person name="Yamamura H."/>
            <person name="Hayashi T."/>
            <person name="Hamada M."/>
            <person name="Serisawa Y."/>
            <person name="Matsuyama K."/>
            <person name="Nakagawa Y."/>
            <person name="Otoguro M."/>
            <person name="Yanagida F."/>
            <person name="Hayakawa M."/>
        </authorList>
    </citation>
    <scope>NUCLEOTIDE SEQUENCE [LARGE SCALE GENOMIC DNA]</scope>
    <source>
        <strain evidence="2 3">NBRC12680</strain>
    </source>
</reference>
<gene>
    <name evidence="2" type="ORF">CBZ_09400</name>
</gene>
<dbReference type="InterPro" id="IPR045773">
    <property type="entry name" value="DUF6226"/>
</dbReference>
<dbReference type="EMBL" id="BIMR01000056">
    <property type="protein sequence ID" value="GCE75884.1"/>
    <property type="molecule type" value="Genomic_DNA"/>
</dbReference>
<name>A0A402DP38_9CELL</name>
<keyword evidence="3" id="KW-1185">Reference proteome</keyword>
<feature type="region of interest" description="Disordered" evidence="1">
    <location>
        <begin position="164"/>
        <end position="184"/>
    </location>
</feature>
<dbReference type="AlphaFoldDB" id="A0A402DP38"/>
<evidence type="ECO:0000256" key="1">
    <source>
        <dbReference type="SAM" id="MobiDB-lite"/>
    </source>
</evidence>
<accession>A0A402DP38</accession>
<proteinExistence type="predicted"/>
<dbReference type="RefSeq" id="WP_165446658.1">
    <property type="nucleotide sequence ID" value="NZ_BIMR01000056.1"/>
</dbReference>